<evidence type="ECO:0000256" key="2">
    <source>
        <dbReference type="ARBA" id="ARBA00022692"/>
    </source>
</evidence>
<comment type="caution">
    <text evidence="8">The sequence shown here is derived from an EMBL/GenBank/DDBJ whole genome shotgun (WGS) entry which is preliminary data.</text>
</comment>
<feature type="domain" description="Leucine-rich repeat-containing N-terminal plant-type" evidence="7">
    <location>
        <begin position="32"/>
        <end position="74"/>
    </location>
</feature>
<dbReference type="EMBL" id="JAVXUO010003220">
    <property type="protein sequence ID" value="KAK2965444.1"/>
    <property type="molecule type" value="Genomic_DNA"/>
</dbReference>
<protein>
    <recommendedName>
        <fullName evidence="7">Leucine-rich repeat-containing N-terminal plant-type domain-containing protein</fullName>
    </recommendedName>
</protein>
<dbReference type="Proteomes" id="UP001187471">
    <property type="component" value="Unassembled WGS sequence"/>
</dbReference>
<dbReference type="GO" id="GO:0006952">
    <property type="term" value="P:defense response"/>
    <property type="evidence" value="ECO:0007669"/>
    <property type="project" value="UniProtKB-ARBA"/>
</dbReference>
<keyword evidence="5" id="KW-0472">Membrane</keyword>
<sequence>MEHPLTKCTRMFFLLGMVMIELQSYGSLGCLEDERAGLMKLKDAFDDPRGSSALSSWGGGEERDCCKWERVVCDNATKRVSRLSLSEARIGNLSSLDASLFLPFQDLQNLSLAYDALTGFRGVLNLSKLEVLDLSVNSFTEIPSLDALQSLRSLNLGYNNYLNNSHSFKELTNLTNLEMLHLGGNVLMEIPSSIWDLTSLKALSLSGNGLNGLLPLR</sequence>
<keyword evidence="9" id="KW-1185">Reference proteome</keyword>
<evidence type="ECO:0000256" key="3">
    <source>
        <dbReference type="ARBA" id="ARBA00022737"/>
    </source>
</evidence>
<organism evidence="8 9">
    <name type="scientific">Escallonia rubra</name>
    <dbReference type="NCBI Taxonomy" id="112253"/>
    <lineage>
        <taxon>Eukaryota</taxon>
        <taxon>Viridiplantae</taxon>
        <taxon>Streptophyta</taxon>
        <taxon>Embryophyta</taxon>
        <taxon>Tracheophyta</taxon>
        <taxon>Spermatophyta</taxon>
        <taxon>Magnoliopsida</taxon>
        <taxon>eudicotyledons</taxon>
        <taxon>Gunneridae</taxon>
        <taxon>Pentapetalae</taxon>
        <taxon>asterids</taxon>
        <taxon>campanulids</taxon>
        <taxon>Escalloniales</taxon>
        <taxon>Escalloniaceae</taxon>
        <taxon>Escallonia</taxon>
    </lineage>
</organism>
<dbReference type="Pfam" id="PF08263">
    <property type="entry name" value="LRRNT_2"/>
    <property type="match status" value="1"/>
</dbReference>
<dbReference type="InterPro" id="IPR052595">
    <property type="entry name" value="LRRC69/RLP"/>
</dbReference>
<dbReference type="PANTHER" id="PTHR48057">
    <property type="entry name" value="LEUCINE-RICH REPEAT SERINE/THREONINE-PROTEIN KINASE 1"/>
    <property type="match status" value="1"/>
</dbReference>
<dbReference type="Pfam" id="PF00560">
    <property type="entry name" value="LRR_1"/>
    <property type="match status" value="1"/>
</dbReference>
<proteinExistence type="predicted"/>
<evidence type="ECO:0000259" key="7">
    <source>
        <dbReference type="Pfam" id="PF08263"/>
    </source>
</evidence>
<evidence type="ECO:0000256" key="1">
    <source>
        <dbReference type="ARBA" id="ARBA00022614"/>
    </source>
</evidence>
<keyword evidence="2" id="KW-0812">Transmembrane</keyword>
<keyword evidence="1" id="KW-0433">Leucine-rich repeat</keyword>
<dbReference type="SMART" id="SM00369">
    <property type="entry name" value="LRR_TYP"/>
    <property type="match status" value="2"/>
</dbReference>
<dbReference type="GO" id="GO:0051707">
    <property type="term" value="P:response to other organism"/>
    <property type="evidence" value="ECO:0007669"/>
    <property type="project" value="UniProtKB-ARBA"/>
</dbReference>
<dbReference type="InterPro" id="IPR032675">
    <property type="entry name" value="LRR_dom_sf"/>
</dbReference>
<feature type="non-terminal residue" evidence="8">
    <location>
        <position position="217"/>
    </location>
</feature>
<reference evidence="8" key="1">
    <citation type="submission" date="2022-12" db="EMBL/GenBank/DDBJ databases">
        <title>Draft genome assemblies for two species of Escallonia (Escalloniales).</title>
        <authorList>
            <person name="Chanderbali A."/>
            <person name="Dervinis C."/>
            <person name="Anghel I."/>
            <person name="Soltis D."/>
            <person name="Soltis P."/>
            <person name="Zapata F."/>
        </authorList>
    </citation>
    <scope>NUCLEOTIDE SEQUENCE</scope>
    <source>
        <strain evidence="8">UCBG92.1500</strain>
        <tissue evidence="8">Leaf</tissue>
    </source>
</reference>
<dbReference type="Pfam" id="PF13855">
    <property type="entry name" value="LRR_8"/>
    <property type="match status" value="1"/>
</dbReference>
<dbReference type="Gene3D" id="3.80.10.10">
    <property type="entry name" value="Ribonuclease Inhibitor"/>
    <property type="match status" value="1"/>
</dbReference>
<evidence type="ECO:0000313" key="8">
    <source>
        <dbReference type="EMBL" id="KAK2965444.1"/>
    </source>
</evidence>
<evidence type="ECO:0000256" key="6">
    <source>
        <dbReference type="SAM" id="SignalP"/>
    </source>
</evidence>
<feature type="signal peptide" evidence="6">
    <location>
        <begin position="1"/>
        <end position="29"/>
    </location>
</feature>
<dbReference type="PROSITE" id="PS51450">
    <property type="entry name" value="LRR"/>
    <property type="match status" value="1"/>
</dbReference>
<dbReference type="InterPro" id="IPR001611">
    <property type="entry name" value="Leu-rich_rpt"/>
</dbReference>
<name>A0AA88TZ97_9ASTE</name>
<evidence type="ECO:0000313" key="9">
    <source>
        <dbReference type="Proteomes" id="UP001187471"/>
    </source>
</evidence>
<dbReference type="InterPro" id="IPR013210">
    <property type="entry name" value="LRR_N_plant-typ"/>
</dbReference>
<evidence type="ECO:0000256" key="4">
    <source>
        <dbReference type="ARBA" id="ARBA00022989"/>
    </source>
</evidence>
<feature type="chain" id="PRO_5041735434" description="Leucine-rich repeat-containing N-terminal plant-type domain-containing protein" evidence="6">
    <location>
        <begin position="30"/>
        <end position="217"/>
    </location>
</feature>
<dbReference type="AlphaFoldDB" id="A0AA88TZ97"/>
<keyword evidence="3" id="KW-0677">Repeat</keyword>
<evidence type="ECO:0000256" key="5">
    <source>
        <dbReference type="ARBA" id="ARBA00023136"/>
    </source>
</evidence>
<dbReference type="PANTHER" id="PTHR48057:SF30">
    <property type="entry name" value="DNA-DAMAGE-REPAIR_TOLERATION DRT100-LIKE PROTEIN"/>
    <property type="match status" value="1"/>
</dbReference>
<keyword evidence="6" id="KW-0732">Signal</keyword>
<dbReference type="InterPro" id="IPR003591">
    <property type="entry name" value="Leu-rich_rpt_typical-subtyp"/>
</dbReference>
<keyword evidence="4" id="KW-1133">Transmembrane helix</keyword>
<dbReference type="SUPFAM" id="SSF52058">
    <property type="entry name" value="L domain-like"/>
    <property type="match status" value="1"/>
</dbReference>
<gene>
    <name evidence="8" type="ORF">RJ640_017084</name>
</gene>
<accession>A0AA88TZ97</accession>